<reference evidence="3" key="1">
    <citation type="submission" date="2021-08" db="EMBL/GenBank/DDBJ databases">
        <title>WGS assembly of Ceratopteris richardii.</title>
        <authorList>
            <person name="Marchant D.B."/>
            <person name="Chen G."/>
            <person name="Jenkins J."/>
            <person name="Shu S."/>
            <person name="Leebens-Mack J."/>
            <person name="Grimwood J."/>
            <person name="Schmutz J."/>
            <person name="Soltis P."/>
            <person name="Soltis D."/>
            <person name="Chen Z.-H."/>
        </authorList>
    </citation>
    <scope>NUCLEOTIDE SEQUENCE</scope>
    <source>
        <strain evidence="3">Whitten #5841</strain>
        <tissue evidence="3">Leaf</tissue>
    </source>
</reference>
<name>A0A8T2T0A7_CERRI</name>
<feature type="domain" description="EF-hand" evidence="2">
    <location>
        <begin position="20"/>
        <end position="55"/>
    </location>
</feature>
<dbReference type="EMBL" id="CM035421">
    <property type="protein sequence ID" value="KAH7387433.1"/>
    <property type="molecule type" value="Genomic_DNA"/>
</dbReference>
<comment type="caution">
    <text evidence="3">The sequence shown here is derived from an EMBL/GenBank/DDBJ whole genome shotgun (WGS) entry which is preliminary data.</text>
</comment>
<organism evidence="3 4">
    <name type="scientific">Ceratopteris richardii</name>
    <name type="common">Triangle waterfern</name>
    <dbReference type="NCBI Taxonomy" id="49495"/>
    <lineage>
        <taxon>Eukaryota</taxon>
        <taxon>Viridiplantae</taxon>
        <taxon>Streptophyta</taxon>
        <taxon>Embryophyta</taxon>
        <taxon>Tracheophyta</taxon>
        <taxon>Polypodiopsida</taxon>
        <taxon>Polypodiidae</taxon>
        <taxon>Polypodiales</taxon>
        <taxon>Pteridineae</taxon>
        <taxon>Pteridaceae</taxon>
        <taxon>Parkerioideae</taxon>
        <taxon>Ceratopteris</taxon>
    </lineage>
</organism>
<dbReference type="PROSITE" id="PS50222">
    <property type="entry name" value="EF_HAND_2"/>
    <property type="match status" value="2"/>
</dbReference>
<dbReference type="AlphaFoldDB" id="A0A8T2T0A7"/>
<dbReference type="Pfam" id="PF13499">
    <property type="entry name" value="EF-hand_7"/>
    <property type="match status" value="1"/>
</dbReference>
<dbReference type="CDD" id="cd00051">
    <property type="entry name" value="EFh"/>
    <property type="match status" value="1"/>
</dbReference>
<dbReference type="PANTHER" id="PTHR34574:SF5">
    <property type="entry name" value="CALCIUM-BINDING EF-HAND FAMILY PROTEIN"/>
    <property type="match status" value="1"/>
</dbReference>
<proteinExistence type="predicted"/>
<dbReference type="InterPro" id="IPR011992">
    <property type="entry name" value="EF-hand-dom_pair"/>
</dbReference>
<dbReference type="SMART" id="SM00054">
    <property type="entry name" value="EFh"/>
    <property type="match status" value="2"/>
</dbReference>
<protein>
    <recommendedName>
        <fullName evidence="2">EF-hand domain-containing protein</fullName>
    </recommendedName>
</protein>
<dbReference type="InterPro" id="IPR018247">
    <property type="entry name" value="EF_Hand_1_Ca_BS"/>
</dbReference>
<dbReference type="SUPFAM" id="SSF47473">
    <property type="entry name" value="EF-hand"/>
    <property type="match status" value="1"/>
</dbReference>
<dbReference type="OMA" id="FTWRVND"/>
<dbReference type="OrthoDB" id="186625at2759"/>
<keyword evidence="4" id="KW-1185">Reference proteome</keyword>
<dbReference type="InterPro" id="IPR002048">
    <property type="entry name" value="EF_hand_dom"/>
</dbReference>
<dbReference type="PANTHER" id="PTHR34574">
    <property type="entry name" value="CALCIUM-BINDING EF-HAND FAMILY PROTEIN-RELATED"/>
    <property type="match status" value="1"/>
</dbReference>
<sequence length="134" mass="14937">MPLVLLDGSTVRDFVKDEQAFQEAMKSRFQEMDLNEDGSLSRAELRSAFERMRLLECSLGFPISQTPAQLNALYDSVFEKFDTDHSGNVDFNEFCTQMSEILLAIADGLGSSPIQVLIEEGGILQDAVKHEETA</sequence>
<evidence type="ECO:0000313" key="4">
    <source>
        <dbReference type="Proteomes" id="UP000825935"/>
    </source>
</evidence>
<accession>A0A8T2T0A7</accession>
<feature type="domain" description="EF-hand" evidence="2">
    <location>
        <begin position="69"/>
        <end position="104"/>
    </location>
</feature>
<evidence type="ECO:0000256" key="1">
    <source>
        <dbReference type="ARBA" id="ARBA00022837"/>
    </source>
</evidence>
<keyword evidence="1" id="KW-0106">Calcium</keyword>
<dbReference type="GO" id="GO:0005509">
    <property type="term" value="F:calcium ion binding"/>
    <property type="evidence" value="ECO:0007669"/>
    <property type="project" value="InterPro"/>
</dbReference>
<dbReference type="PROSITE" id="PS00018">
    <property type="entry name" value="EF_HAND_1"/>
    <property type="match status" value="2"/>
</dbReference>
<evidence type="ECO:0000259" key="2">
    <source>
        <dbReference type="PROSITE" id="PS50222"/>
    </source>
</evidence>
<dbReference type="Gene3D" id="1.10.238.10">
    <property type="entry name" value="EF-hand"/>
    <property type="match status" value="1"/>
</dbReference>
<gene>
    <name evidence="3" type="ORF">KP509_16G022900</name>
</gene>
<evidence type="ECO:0000313" key="3">
    <source>
        <dbReference type="EMBL" id="KAH7387433.1"/>
    </source>
</evidence>
<dbReference type="Proteomes" id="UP000825935">
    <property type="component" value="Chromosome 16"/>
</dbReference>